<dbReference type="NCBIfam" id="TIGR00689">
    <property type="entry name" value="rpiB_lacA_lacB"/>
    <property type="match status" value="1"/>
</dbReference>
<sequence>MPHEPEQLRIVVGSDDAGRPYKDLLAEAMRTDGRVAEVRDVAGGLPAGAAYPAVAFAAAERIAAGRADRALLVCHTGLGMAIVANKVPGVRAVTAHDVVSVRASVLSNDAQVLALGQGVIGLALARRLVGEWLAHRFAPGTSAEAKLAAIRDYEQHRASTAVAGRGC</sequence>
<keyword evidence="8" id="KW-1185">Reference proteome</keyword>
<dbReference type="EMBL" id="BNBE01000002">
    <property type="protein sequence ID" value="GHG05828.1"/>
    <property type="molecule type" value="Genomic_DNA"/>
</dbReference>
<dbReference type="PANTHER" id="PTHR43732:SF1">
    <property type="entry name" value="RIBOSE 5-PHOSPHATE ISOMERASE"/>
    <property type="match status" value="1"/>
</dbReference>
<evidence type="ECO:0000256" key="1">
    <source>
        <dbReference type="ARBA" id="ARBA00004939"/>
    </source>
</evidence>
<dbReference type="GO" id="GO:0009758">
    <property type="term" value="P:carbohydrate utilization"/>
    <property type="evidence" value="ECO:0007669"/>
    <property type="project" value="UniProtKB-ARBA"/>
</dbReference>
<comment type="pathway">
    <text evidence="1">Carbohydrate metabolism; erythritol degradation.</text>
</comment>
<reference evidence="7" key="1">
    <citation type="journal article" date="2014" name="Int. J. Syst. Evol. Microbiol.">
        <title>Complete genome sequence of Corynebacterium casei LMG S-19264T (=DSM 44701T), isolated from a smear-ripened cheese.</title>
        <authorList>
            <consortium name="US DOE Joint Genome Institute (JGI-PGF)"/>
            <person name="Walter F."/>
            <person name="Albersmeier A."/>
            <person name="Kalinowski J."/>
            <person name="Ruckert C."/>
        </authorList>
    </citation>
    <scope>NUCLEOTIDE SEQUENCE</scope>
    <source>
        <strain evidence="7">JCM 4122</strain>
    </source>
</reference>
<evidence type="ECO:0000313" key="7">
    <source>
        <dbReference type="EMBL" id="GHG05828.1"/>
    </source>
</evidence>
<keyword evidence="3 7" id="KW-0413">Isomerase</keyword>
<dbReference type="Proteomes" id="UP000632849">
    <property type="component" value="Unassembled WGS sequence"/>
</dbReference>
<evidence type="ECO:0000313" key="8">
    <source>
        <dbReference type="Proteomes" id="UP000632849"/>
    </source>
</evidence>
<dbReference type="GO" id="GO:0016861">
    <property type="term" value="F:intramolecular oxidoreductase activity, interconverting aldoses and ketoses"/>
    <property type="evidence" value="ECO:0007669"/>
    <property type="project" value="UniProtKB-ARBA"/>
</dbReference>
<dbReference type="InterPro" id="IPR051812">
    <property type="entry name" value="SPI_LacAB/RpiB"/>
</dbReference>
<evidence type="ECO:0000256" key="6">
    <source>
        <dbReference type="ARBA" id="ARBA00066901"/>
    </source>
</evidence>
<accession>A0A919EPY4</accession>
<proteinExistence type="inferred from homology"/>
<organism evidence="7 8">
    <name type="scientific">Streptomyces filamentosus</name>
    <name type="common">Streptomyces roseosporus</name>
    <dbReference type="NCBI Taxonomy" id="67294"/>
    <lineage>
        <taxon>Bacteria</taxon>
        <taxon>Bacillati</taxon>
        <taxon>Actinomycetota</taxon>
        <taxon>Actinomycetes</taxon>
        <taxon>Kitasatosporales</taxon>
        <taxon>Streptomycetaceae</taxon>
        <taxon>Streptomyces</taxon>
    </lineage>
</organism>
<comment type="similarity">
    <text evidence="2">Belongs to the LacAB/RpiB family.</text>
</comment>
<dbReference type="GO" id="GO:0016052">
    <property type="term" value="P:carbohydrate catabolic process"/>
    <property type="evidence" value="ECO:0007669"/>
    <property type="project" value="UniProtKB-ARBA"/>
</dbReference>
<protein>
    <recommendedName>
        <fullName evidence="6">D-erythrulose 4-phosphate isomerase</fullName>
        <ecNumber evidence="6">5.3.1.34</ecNumber>
    </recommendedName>
</protein>
<dbReference type="PIRSF" id="PIRSF005384">
    <property type="entry name" value="RpiB_LacA_B"/>
    <property type="match status" value="1"/>
</dbReference>
<dbReference type="PANTHER" id="PTHR43732">
    <property type="entry name" value="RIBOSE 5-PHOSPHATE ISOMERASE-RELATED"/>
    <property type="match status" value="1"/>
</dbReference>
<dbReference type="InterPro" id="IPR003500">
    <property type="entry name" value="RpiB_LacA_LacB"/>
</dbReference>
<dbReference type="Pfam" id="PF02502">
    <property type="entry name" value="LacAB_rpiB"/>
    <property type="match status" value="1"/>
</dbReference>
<dbReference type="EC" id="5.3.1.34" evidence="6"/>
<reference evidence="7" key="2">
    <citation type="submission" date="2020-09" db="EMBL/GenBank/DDBJ databases">
        <authorList>
            <person name="Sun Q."/>
            <person name="Ohkuma M."/>
        </authorList>
    </citation>
    <scope>NUCLEOTIDE SEQUENCE</scope>
    <source>
        <strain evidence="7">JCM 4122</strain>
    </source>
</reference>
<name>A0A919EPY4_STRFL</name>
<comment type="caution">
    <text evidence="7">The sequence shown here is derived from an EMBL/GenBank/DDBJ whole genome shotgun (WGS) entry which is preliminary data.</text>
</comment>
<dbReference type="GO" id="GO:0071322">
    <property type="term" value="P:cellular response to carbohydrate stimulus"/>
    <property type="evidence" value="ECO:0007669"/>
    <property type="project" value="UniProtKB-ARBA"/>
</dbReference>
<comment type="pathway">
    <text evidence="5">Carbohydrate metabolism; D-threitol degradation.</text>
</comment>
<gene>
    <name evidence="7" type="ORF">GCM10017667_40990</name>
</gene>
<dbReference type="Gene3D" id="3.40.1400.10">
    <property type="entry name" value="Sugar-phosphate isomerase, RpiB/LacA/LacB"/>
    <property type="match status" value="1"/>
</dbReference>
<dbReference type="RefSeq" id="WP_190042507.1">
    <property type="nucleotide sequence ID" value="NZ_BNBE01000002.1"/>
</dbReference>
<comment type="catalytic activity">
    <reaction evidence="4">
        <text>D-erythrulose 4-phosphate = D-erythrose 4-phosphate</text>
        <dbReference type="Rhea" id="RHEA:48784"/>
        <dbReference type="ChEBI" id="CHEBI:16897"/>
        <dbReference type="ChEBI" id="CHEBI:90796"/>
        <dbReference type="EC" id="5.3.1.34"/>
    </reaction>
</comment>
<dbReference type="AlphaFoldDB" id="A0A919EPY4"/>
<dbReference type="InterPro" id="IPR036569">
    <property type="entry name" value="RpiB_LacA_LacB_sf"/>
</dbReference>
<evidence type="ECO:0000256" key="4">
    <source>
        <dbReference type="ARBA" id="ARBA00051490"/>
    </source>
</evidence>
<dbReference type="FunFam" id="3.40.1400.10:FF:000004">
    <property type="entry name" value="Ribose 5-phosphate isomerase"/>
    <property type="match status" value="1"/>
</dbReference>
<dbReference type="SUPFAM" id="SSF89623">
    <property type="entry name" value="Ribose/Galactose isomerase RpiB/AlsB"/>
    <property type="match status" value="1"/>
</dbReference>
<evidence type="ECO:0000256" key="5">
    <source>
        <dbReference type="ARBA" id="ARBA00060528"/>
    </source>
</evidence>
<evidence type="ECO:0000256" key="3">
    <source>
        <dbReference type="ARBA" id="ARBA00023235"/>
    </source>
</evidence>
<evidence type="ECO:0000256" key="2">
    <source>
        <dbReference type="ARBA" id="ARBA00008754"/>
    </source>
</evidence>